<evidence type="ECO:0000313" key="3">
    <source>
        <dbReference type="Proteomes" id="UP000549394"/>
    </source>
</evidence>
<gene>
    <name evidence="2" type="ORF">DGYR_LOCUS6638</name>
</gene>
<keyword evidence="3" id="KW-1185">Reference proteome</keyword>
<dbReference type="AlphaFoldDB" id="A0A7I8VPI5"/>
<name>A0A7I8VPI5_9ANNE</name>
<dbReference type="Proteomes" id="UP000549394">
    <property type="component" value="Unassembled WGS sequence"/>
</dbReference>
<comment type="caution">
    <text evidence="2">The sequence shown here is derived from an EMBL/GenBank/DDBJ whole genome shotgun (WGS) entry which is preliminary data.</text>
</comment>
<reference evidence="2 3" key="1">
    <citation type="submission" date="2020-08" db="EMBL/GenBank/DDBJ databases">
        <authorList>
            <person name="Hejnol A."/>
        </authorList>
    </citation>
    <scope>NUCLEOTIDE SEQUENCE [LARGE SCALE GENOMIC DNA]</scope>
</reference>
<organism evidence="2 3">
    <name type="scientific">Dimorphilus gyrociliatus</name>
    <dbReference type="NCBI Taxonomy" id="2664684"/>
    <lineage>
        <taxon>Eukaryota</taxon>
        <taxon>Metazoa</taxon>
        <taxon>Spiralia</taxon>
        <taxon>Lophotrochozoa</taxon>
        <taxon>Annelida</taxon>
        <taxon>Polychaeta</taxon>
        <taxon>Polychaeta incertae sedis</taxon>
        <taxon>Dinophilidae</taxon>
        <taxon>Dimorphilus</taxon>
    </lineage>
</organism>
<dbReference type="EMBL" id="CAJFCJ010000008">
    <property type="protein sequence ID" value="CAD5118225.1"/>
    <property type="molecule type" value="Genomic_DNA"/>
</dbReference>
<evidence type="ECO:0000256" key="1">
    <source>
        <dbReference type="SAM" id="Coils"/>
    </source>
</evidence>
<keyword evidence="1" id="KW-0175">Coiled coil</keyword>
<feature type="coiled-coil region" evidence="1">
    <location>
        <begin position="26"/>
        <end position="95"/>
    </location>
</feature>
<evidence type="ECO:0000313" key="2">
    <source>
        <dbReference type="EMBL" id="CAD5118225.1"/>
    </source>
</evidence>
<protein>
    <submittedName>
        <fullName evidence="2">DgyrCDS6947</fullName>
    </submittedName>
</protein>
<accession>A0A7I8VPI5</accession>
<proteinExistence type="predicted"/>
<sequence length="172" mass="19921">MDSVSAMQRLNDRINRNTDLYAGEELNKLIVKLSEAEEANETLKLENNLFQNKLKDERALKESAEALIESKDNEISCLREEVAALKEKIEKQIKDPPTSYAERKRRALREYKEKFDRNIQHELELEMADVVEDNEMLHRRIDEQLNEICGSFCEEEVDGLTLSNNSVTSTTS</sequence>